<comment type="cofactor">
    <cofactor evidence="2">
        <name>Fe(2+)</name>
        <dbReference type="ChEBI" id="CHEBI:29033"/>
    </cofactor>
    <text evidence="2">Binds 1 Fe(2+) ion.</text>
</comment>
<feature type="binding site" evidence="2">
    <location>
        <position position="138"/>
    </location>
    <ligand>
        <name>Fe cation</name>
        <dbReference type="ChEBI" id="CHEBI:24875"/>
    </ligand>
</feature>
<dbReference type="HAMAP" id="MF_00163">
    <property type="entry name" value="Pep_deformylase"/>
    <property type="match status" value="1"/>
</dbReference>
<keyword evidence="2" id="KW-0408">Iron</keyword>
<proteinExistence type="inferred from homology"/>
<comment type="catalytic activity">
    <reaction evidence="2">
        <text>N-terminal N-formyl-L-methionyl-[peptide] + H2O = N-terminal L-methionyl-[peptide] + formate</text>
        <dbReference type="Rhea" id="RHEA:24420"/>
        <dbReference type="Rhea" id="RHEA-COMP:10639"/>
        <dbReference type="Rhea" id="RHEA-COMP:10640"/>
        <dbReference type="ChEBI" id="CHEBI:15377"/>
        <dbReference type="ChEBI" id="CHEBI:15740"/>
        <dbReference type="ChEBI" id="CHEBI:49298"/>
        <dbReference type="ChEBI" id="CHEBI:64731"/>
        <dbReference type="EC" id="3.5.1.88"/>
    </reaction>
</comment>
<reference evidence="3 4" key="1">
    <citation type="submission" date="2018-06" db="EMBL/GenBank/DDBJ databases">
        <title>Extensive metabolic versatility and redundancy in microbially diverse, dynamic hydrothermal sediments.</title>
        <authorList>
            <person name="Dombrowski N."/>
            <person name="Teske A."/>
            <person name="Baker B.J."/>
        </authorList>
    </citation>
    <scope>NUCLEOTIDE SEQUENCE [LARGE SCALE GENOMIC DNA]</scope>
    <source>
        <strain evidence="3">B36_G15</strain>
    </source>
</reference>
<dbReference type="PANTHER" id="PTHR10458">
    <property type="entry name" value="PEPTIDE DEFORMYLASE"/>
    <property type="match status" value="1"/>
</dbReference>
<dbReference type="CDD" id="cd00487">
    <property type="entry name" value="Pep_deformylase"/>
    <property type="match status" value="1"/>
</dbReference>
<dbReference type="GO" id="GO:0006412">
    <property type="term" value="P:translation"/>
    <property type="evidence" value="ECO:0007669"/>
    <property type="project" value="UniProtKB-UniRule"/>
</dbReference>
<dbReference type="GO" id="GO:0042586">
    <property type="term" value="F:peptide deformylase activity"/>
    <property type="evidence" value="ECO:0007669"/>
    <property type="project" value="UniProtKB-UniRule"/>
</dbReference>
<evidence type="ECO:0000313" key="3">
    <source>
        <dbReference type="EMBL" id="RKX69237.1"/>
    </source>
</evidence>
<feature type="active site" evidence="2">
    <location>
        <position position="135"/>
    </location>
</feature>
<comment type="caution">
    <text evidence="3">The sequence shown here is derived from an EMBL/GenBank/DDBJ whole genome shotgun (WGS) entry which is preliminary data.</text>
</comment>
<comment type="similarity">
    <text evidence="1 2">Belongs to the polypeptide deformylase family.</text>
</comment>
<keyword evidence="2" id="KW-0479">Metal-binding</keyword>
<name>A0A660SF01_UNCW3</name>
<evidence type="ECO:0000313" key="4">
    <source>
        <dbReference type="Proteomes" id="UP000268469"/>
    </source>
</evidence>
<dbReference type="Pfam" id="PF01327">
    <property type="entry name" value="Pep_deformylase"/>
    <property type="match status" value="1"/>
</dbReference>
<dbReference type="Proteomes" id="UP000268469">
    <property type="component" value="Unassembled WGS sequence"/>
</dbReference>
<dbReference type="PANTHER" id="PTHR10458:SF22">
    <property type="entry name" value="PEPTIDE DEFORMYLASE"/>
    <property type="match status" value="1"/>
</dbReference>
<dbReference type="EMBL" id="QNBE01000097">
    <property type="protein sequence ID" value="RKX69237.1"/>
    <property type="molecule type" value="Genomic_DNA"/>
</dbReference>
<dbReference type="PIRSF" id="PIRSF004749">
    <property type="entry name" value="Pep_def"/>
    <property type="match status" value="1"/>
</dbReference>
<dbReference type="Gene3D" id="3.90.45.10">
    <property type="entry name" value="Peptide deformylase"/>
    <property type="match status" value="1"/>
</dbReference>
<dbReference type="InterPro" id="IPR036821">
    <property type="entry name" value="Peptide_deformylase_sf"/>
</dbReference>
<feature type="binding site" evidence="2">
    <location>
        <position position="134"/>
    </location>
    <ligand>
        <name>Fe cation</name>
        <dbReference type="ChEBI" id="CHEBI:24875"/>
    </ligand>
</feature>
<dbReference type="NCBIfam" id="NF001159">
    <property type="entry name" value="PRK00150.1-3"/>
    <property type="match status" value="1"/>
</dbReference>
<dbReference type="SUPFAM" id="SSF56420">
    <property type="entry name" value="Peptide deformylase"/>
    <property type="match status" value="1"/>
</dbReference>
<keyword evidence="2" id="KW-0648">Protein biosynthesis</keyword>
<evidence type="ECO:0000256" key="1">
    <source>
        <dbReference type="ARBA" id="ARBA00010759"/>
    </source>
</evidence>
<dbReference type="PRINTS" id="PR01576">
    <property type="entry name" value="PDEFORMYLASE"/>
</dbReference>
<sequence length="153" mass="17099">MILPVRIVGDPVLYQRASEVEEITDELRELARNMIETMIRFEGIGLAANQIGIPLRIITVDPRCSGFNTDPFALINPVLIDQEGEEEAEEGCLSIPGVYLIVPRAERVKVKGIDIDGKETVIRAEGLFARVLQHEIDHINGRLITYYSNGKEV</sequence>
<accession>A0A660SF01</accession>
<feature type="binding site" evidence="2">
    <location>
        <position position="92"/>
    </location>
    <ligand>
        <name>Fe cation</name>
        <dbReference type="ChEBI" id="CHEBI:24875"/>
    </ligand>
</feature>
<keyword evidence="2 3" id="KW-0378">Hydrolase</keyword>
<dbReference type="InterPro" id="IPR023635">
    <property type="entry name" value="Peptide_deformylase"/>
</dbReference>
<gene>
    <name evidence="2 3" type="primary">def</name>
    <name evidence="3" type="ORF">DRP53_08815</name>
</gene>
<comment type="function">
    <text evidence="2">Removes the formyl group from the N-terminal Met of newly synthesized proteins. Requires at least a dipeptide for an efficient rate of reaction. N-terminal L-methionine is a prerequisite for activity but the enzyme has broad specificity at other positions.</text>
</comment>
<evidence type="ECO:0000256" key="2">
    <source>
        <dbReference type="HAMAP-Rule" id="MF_00163"/>
    </source>
</evidence>
<dbReference type="GO" id="GO:0046872">
    <property type="term" value="F:metal ion binding"/>
    <property type="evidence" value="ECO:0007669"/>
    <property type="project" value="UniProtKB-KW"/>
</dbReference>
<organism evidence="3 4">
    <name type="scientific">candidate division WOR-3 bacterium</name>
    <dbReference type="NCBI Taxonomy" id="2052148"/>
    <lineage>
        <taxon>Bacteria</taxon>
        <taxon>Bacteria division WOR-3</taxon>
    </lineage>
</organism>
<dbReference type="EC" id="3.5.1.88" evidence="2"/>
<dbReference type="NCBIfam" id="TIGR00079">
    <property type="entry name" value="pept_deformyl"/>
    <property type="match status" value="1"/>
</dbReference>
<dbReference type="AlphaFoldDB" id="A0A660SF01"/>
<protein>
    <recommendedName>
        <fullName evidence="2">Peptide deformylase</fullName>
        <shortName evidence="2">PDF</shortName>
        <ecNumber evidence="2">3.5.1.88</ecNumber>
    </recommendedName>
    <alternativeName>
        <fullName evidence="2">Polypeptide deformylase</fullName>
    </alternativeName>
</protein>